<feature type="non-terminal residue" evidence="1">
    <location>
        <position position="287"/>
    </location>
</feature>
<proteinExistence type="predicted"/>
<keyword evidence="2" id="KW-1185">Reference proteome</keyword>
<organism evidence="1 2">
    <name type="scientific">Chiloscyllium punctatum</name>
    <name type="common">Brownbanded bambooshark</name>
    <name type="synonym">Hemiscyllium punctatum</name>
    <dbReference type="NCBI Taxonomy" id="137246"/>
    <lineage>
        <taxon>Eukaryota</taxon>
        <taxon>Metazoa</taxon>
        <taxon>Chordata</taxon>
        <taxon>Craniata</taxon>
        <taxon>Vertebrata</taxon>
        <taxon>Chondrichthyes</taxon>
        <taxon>Elasmobranchii</taxon>
        <taxon>Galeomorphii</taxon>
        <taxon>Galeoidea</taxon>
        <taxon>Orectolobiformes</taxon>
        <taxon>Hemiscylliidae</taxon>
        <taxon>Chiloscyllium</taxon>
    </lineage>
</organism>
<sequence length="287" mass="33752">MEVVRPGRERHLGRRDVRGQMHARAVRRQRALVHRQRGIAARHRALTRCDRDRQRRARRRAVIVRDRVGEHVLRADQHVVVRRVAEGAVRVQRQLAELAGQRRSDRAGKIAVAGRNHRRDVDRRIRARHIVRHHARDVAGQHRHRRTAVLRRRSVRVRRRMIVDHVGGDVVGHRAAVQRVGRHHVQRAEVRRLRAFALDRRKQRLRHRHLAGGPGRNRRTRRDVELHHRDAVLRADDLLAAGRGGPHQVGEAGQQRRQRACVQRHMEVVRPGRERHLGRRDVRGQMR</sequence>
<evidence type="ECO:0000313" key="1">
    <source>
        <dbReference type="EMBL" id="GCC44842.1"/>
    </source>
</evidence>
<comment type="caution">
    <text evidence="1">The sequence shown here is derived from an EMBL/GenBank/DDBJ whole genome shotgun (WGS) entry which is preliminary data.</text>
</comment>
<evidence type="ECO:0000313" key="2">
    <source>
        <dbReference type="Proteomes" id="UP000287033"/>
    </source>
</evidence>
<name>A0A401TQE9_CHIPU</name>
<gene>
    <name evidence="1" type="ORF">chiPu_0029151</name>
</gene>
<accession>A0A401TQE9</accession>
<protein>
    <submittedName>
        <fullName evidence="1">Uncharacterized protein</fullName>
    </submittedName>
</protein>
<dbReference type="AlphaFoldDB" id="A0A401TQE9"/>
<dbReference type="EMBL" id="BEZZ01149420">
    <property type="protein sequence ID" value="GCC44842.1"/>
    <property type="molecule type" value="Genomic_DNA"/>
</dbReference>
<dbReference type="Proteomes" id="UP000287033">
    <property type="component" value="Unassembled WGS sequence"/>
</dbReference>
<reference evidence="1 2" key="1">
    <citation type="journal article" date="2018" name="Nat. Ecol. Evol.">
        <title>Shark genomes provide insights into elasmobranch evolution and the origin of vertebrates.</title>
        <authorList>
            <person name="Hara Y"/>
            <person name="Yamaguchi K"/>
            <person name="Onimaru K"/>
            <person name="Kadota M"/>
            <person name="Koyanagi M"/>
            <person name="Keeley SD"/>
            <person name="Tatsumi K"/>
            <person name="Tanaka K"/>
            <person name="Motone F"/>
            <person name="Kageyama Y"/>
            <person name="Nozu R"/>
            <person name="Adachi N"/>
            <person name="Nishimura O"/>
            <person name="Nakagawa R"/>
            <person name="Tanegashima C"/>
            <person name="Kiyatake I"/>
            <person name="Matsumoto R"/>
            <person name="Murakumo K"/>
            <person name="Nishida K"/>
            <person name="Terakita A"/>
            <person name="Kuratani S"/>
            <person name="Sato K"/>
            <person name="Hyodo S Kuraku.S."/>
        </authorList>
    </citation>
    <scope>NUCLEOTIDE SEQUENCE [LARGE SCALE GENOMIC DNA]</scope>
</reference>